<dbReference type="InterPro" id="IPR004027">
    <property type="entry name" value="SEC_C_motif"/>
</dbReference>
<proteinExistence type="predicted"/>
<dbReference type="AlphaFoldDB" id="F0ZY81"/>
<dbReference type="PANTHER" id="PTHR33747">
    <property type="entry name" value="UPF0225 PROTEIN SCO1677"/>
    <property type="match status" value="1"/>
</dbReference>
<name>F0ZY81_DICPU</name>
<dbReference type="FunCoup" id="F0ZY81">
    <property type="interactions" value="743"/>
</dbReference>
<dbReference type="OMA" id="YSIPIGF"/>
<dbReference type="InParanoid" id="F0ZY81"/>
<dbReference type="Gene3D" id="3.10.450.50">
    <property type="match status" value="1"/>
</dbReference>
<dbReference type="SUPFAM" id="SSF103642">
    <property type="entry name" value="Sec-C motif"/>
    <property type="match status" value="1"/>
</dbReference>
<evidence type="ECO:0000313" key="2">
    <source>
        <dbReference type="Proteomes" id="UP000001064"/>
    </source>
</evidence>
<dbReference type="EMBL" id="GL871277">
    <property type="protein sequence ID" value="EGC31103.1"/>
    <property type="molecule type" value="Genomic_DNA"/>
</dbReference>
<evidence type="ECO:0000313" key="1">
    <source>
        <dbReference type="EMBL" id="EGC31103.1"/>
    </source>
</evidence>
<organism evidence="1 2">
    <name type="scientific">Dictyostelium purpureum</name>
    <name type="common">Slime mold</name>
    <dbReference type="NCBI Taxonomy" id="5786"/>
    <lineage>
        <taxon>Eukaryota</taxon>
        <taxon>Amoebozoa</taxon>
        <taxon>Evosea</taxon>
        <taxon>Eumycetozoa</taxon>
        <taxon>Dictyostelia</taxon>
        <taxon>Dictyosteliales</taxon>
        <taxon>Dictyosteliaceae</taxon>
        <taxon>Dictyostelium</taxon>
    </lineage>
</organism>
<dbReference type="GeneID" id="10508104"/>
<keyword evidence="2" id="KW-1185">Reference proteome</keyword>
<reference evidence="2" key="1">
    <citation type="journal article" date="2011" name="Genome Biol.">
        <title>Comparative genomics of the social amoebae Dictyostelium discoideum and Dictyostelium purpureum.</title>
        <authorList>
            <consortium name="US DOE Joint Genome Institute (JGI-PGF)"/>
            <person name="Sucgang R."/>
            <person name="Kuo A."/>
            <person name="Tian X."/>
            <person name="Salerno W."/>
            <person name="Parikh A."/>
            <person name="Feasley C.L."/>
            <person name="Dalin E."/>
            <person name="Tu H."/>
            <person name="Huang E."/>
            <person name="Barry K."/>
            <person name="Lindquist E."/>
            <person name="Shapiro H."/>
            <person name="Bruce D."/>
            <person name="Schmutz J."/>
            <person name="Salamov A."/>
            <person name="Fey P."/>
            <person name="Gaudet P."/>
            <person name="Anjard C."/>
            <person name="Babu M.M."/>
            <person name="Basu S."/>
            <person name="Bushmanova Y."/>
            <person name="van der Wel H."/>
            <person name="Katoh-Kurasawa M."/>
            <person name="Dinh C."/>
            <person name="Coutinho P.M."/>
            <person name="Saito T."/>
            <person name="Elias M."/>
            <person name="Schaap P."/>
            <person name="Kay R.R."/>
            <person name="Henrissat B."/>
            <person name="Eichinger L."/>
            <person name="Rivero F."/>
            <person name="Putnam N.H."/>
            <person name="West C.M."/>
            <person name="Loomis W.F."/>
            <person name="Chisholm R.L."/>
            <person name="Shaulsky G."/>
            <person name="Strassmann J.E."/>
            <person name="Queller D.C."/>
            <person name="Kuspa A."/>
            <person name="Grigoriev I.V."/>
        </authorList>
    </citation>
    <scope>NUCLEOTIDE SEQUENCE [LARGE SCALE GENOMIC DNA]</scope>
    <source>
        <strain evidence="2">QSDP1</strain>
    </source>
</reference>
<dbReference type="eggNOG" id="ENOG502RFVM">
    <property type="taxonomic scope" value="Eukaryota"/>
</dbReference>
<gene>
    <name evidence="1" type="ORF">DICPUDRAFT_40464</name>
</gene>
<dbReference type="RefSeq" id="XP_003292380.1">
    <property type="nucleotide sequence ID" value="XM_003292332.1"/>
</dbReference>
<dbReference type="KEGG" id="dpp:DICPUDRAFT_40464"/>
<sequence>MISFTTQSINDLFSSSLNYSIPIGFIARNERVLGKEENEKIRFYTEEITLDSSVFIFKSKNRITFVHIDSNYDDRINLEKIEEELQYVLSDKDNGDEMVMVFRCFNIPVRKDAVEKQRETNSTVELIWIDIQNKLKEKLKGIIEFKEINVVESISISLSDKAPILQRIPEEYLKVSKINQSLLNSISIINDFVDPAIQLKGPPSNIIIFENGLWNDQLISQMTTPNTLANEFLLQDPNQFEKYLEPFLKIHNSIDSTQLNNFIDQLFQAINIYRGSLNLGSIKKAKVGPNDICPCKSKQKFKKCHGSIKNGIIRKTYLEY</sequence>
<dbReference type="OrthoDB" id="16575at2759"/>
<dbReference type="Pfam" id="PF02810">
    <property type="entry name" value="SEC-C"/>
    <property type="match status" value="1"/>
</dbReference>
<dbReference type="Proteomes" id="UP000001064">
    <property type="component" value="Unassembled WGS sequence"/>
</dbReference>
<accession>F0ZY81</accession>
<dbReference type="VEuPathDB" id="AmoebaDB:DICPUDRAFT_40464"/>
<protein>
    <submittedName>
        <fullName evidence="1">Uncharacterized protein</fullName>
    </submittedName>
</protein>
<dbReference type="PANTHER" id="PTHR33747:SF1">
    <property type="entry name" value="ADENYLATE CYCLASE-ASSOCIATED CAP C-TERMINAL DOMAIN-CONTAINING PROTEIN"/>
    <property type="match status" value="1"/>
</dbReference>